<dbReference type="Gene3D" id="1.10.150.50">
    <property type="entry name" value="Transcription Factor, Ets-1"/>
    <property type="match status" value="1"/>
</dbReference>
<evidence type="ECO:0000256" key="2">
    <source>
        <dbReference type="ARBA" id="ARBA00004514"/>
    </source>
</evidence>
<dbReference type="Pfam" id="PF07647">
    <property type="entry name" value="SAM_2"/>
    <property type="match status" value="1"/>
</dbReference>
<protein>
    <recommendedName>
        <fullName evidence="10">RNA-binding protein VTS1</fullName>
    </recommendedName>
    <alternativeName>
        <fullName evidence="12">RNA-binding protein vts1</fullName>
    </alternativeName>
</protein>
<evidence type="ECO:0000259" key="15">
    <source>
        <dbReference type="PROSITE" id="PS50105"/>
    </source>
</evidence>
<dbReference type="PANTHER" id="PTHR12515:SF5">
    <property type="entry name" value="PROTEIN SMAUG"/>
    <property type="match status" value="1"/>
</dbReference>
<organism evidence="16 17">
    <name type="scientific">Sporidiobolus salmonicolor</name>
    <name type="common">Yeast-like fungus</name>
    <name type="synonym">Sporobolomyces salmonicolor</name>
    <dbReference type="NCBI Taxonomy" id="5005"/>
    <lineage>
        <taxon>Eukaryota</taxon>
        <taxon>Fungi</taxon>
        <taxon>Dikarya</taxon>
        <taxon>Basidiomycota</taxon>
        <taxon>Pucciniomycotina</taxon>
        <taxon>Microbotryomycetes</taxon>
        <taxon>Sporidiobolales</taxon>
        <taxon>Sporidiobolaceae</taxon>
        <taxon>Sporobolomyces</taxon>
    </lineage>
</organism>
<feature type="compositionally biased region" description="Polar residues" evidence="14">
    <location>
        <begin position="333"/>
        <end position="345"/>
    </location>
</feature>
<dbReference type="GO" id="GO:0015031">
    <property type="term" value="P:protein transport"/>
    <property type="evidence" value="ECO:0007669"/>
    <property type="project" value="UniProtKB-KW"/>
</dbReference>
<dbReference type="PROSITE" id="PS50105">
    <property type="entry name" value="SAM_DOMAIN"/>
    <property type="match status" value="1"/>
</dbReference>
<comment type="subunit">
    <text evidence="9">Monomer. Binds to RNA.</text>
</comment>
<feature type="region of interest" description="Disordered" evidence="14">
    <location>
        <begin position="825"/>
        <end position="857"/>
    </location>
</feature>
<feature type="coiled-coil region" evidence="13">
    <location>
        <begin position="622"/>
        <end position="652"/>
    </location>
</feature>
<evidence type="ECO:0000313" key="16">
    <source>
        <dbReference type="EMBL" id="CEQ39144.1"/>
    </source>
</evidence>
<evidence type="ECO:0000256" key="6">
    <source>
        <dbReference type="ARBA" id="ARBA00022741"/>
    </source>
</evidence>
<dbReference type="GO" id="GO:0000932">
    <property type="term" value="C:P-body"/>
    <property type="evidence" value="ECO:0007669"/>
    <property type="project" value="UniProtKB-SubCell"/>
</dbReference>
<proteinExistence type="inferred from homology"/>
<dbReference type="SUPFAM" id="SSF47769">
    <property type="entry name" value="SAM/Pointed domain"/>
    <property type="match status" value="1"/>
</dbReference>
<feature type="compositionally biased region" description="Low complexity" evidence="14">
    <location>
        <begin position="835"/>
        <end position="846"/>
    </location>
</feature>
<dbReference type="Proteomes" id="UP000243876">
    <property type="component" value="Unassembled WGS sequence"/>
</dbReference>
<keyword evidence="5" id="KW-0963">Cytoplasm</keyword>
<feature type="non-terminal residue" evidence="16">
    <location>
        <position position="1"/>
    </location>
</feature>
<accession>A0A0D6EGR8</accession>
<feature type="region of interest" description="Disordered" evidence="14">
    <location>
        <begin position="467"/>
        <end position="506"/>
    </location>
</feature>
<evidence type="ECO:0000313" key="17">
    <source>
        <dbReference type="Proteomes" id="UP000243876"/>
    </source>
</evidence>
<feature type="compositionally biased region" description="Low complexity" evidence="14">
    <location>
        <begin position="476"/>
        <end position="499"/>
    </location>
</feature>
<dbReference type="AlphaFoldDB" id="A0A0D6EGR8"/>
<dbReference type="InterPro" id="IPR013761">
    <property type="entry name" value="SAM/pointed_sf"/>
</dbReference>
<reference evidence="17" key="1">
    <citation type="submission" date="2015-02" db="EMBL/GenBank/DDBJ databases">
        <authorList>
            <person name="Gon?alves P."/>
        </authorList>
    </citation>
    <scope>NUCLEOTIDE SEQUENCE [LARGE SCALE GENOMIC DNA]</scope>
</reference>
<feature type="compositionally biased region" description="Low complexity" evidence="14">
    <location>
        <begin position="38"/>
        <end position="56"/>
    </location>
</feature>
<keyword evidence="7" id="KW-0694">RNA-binding</keyword>
<dbReference type="InterPro" id="IPR037635">
    <property type="entry name" value="VTS1_SAM"/>
</dbReference>
<comment type="subcellular location">
    <subcellularLocation>
        <location evidence="1">Cytoplasm</location>
        <location evidence="1">P-body</location>
    </subcellularLocation>
    <subcellularLocation>
        <location evidence="2">Cytoplasm</location>
        <location evidence="2">Cytosol</location>
    </subcellularLocation>
</comment>
<dbReference type="PANTHER" id="PTHR12515">
    <property type="entry name" value="STERILE ALPHA MOTIF DOMAIN CONTAINING PROTEIN 4-RELATED"/>
    <property type="match status" value="1"/>
</dbReference>
<dbReference type="InterPro" id="IPR050897">
    <property type="entry name" value="SMAUG/VTS1_RNA-bind"/>
</dbReference>
<evidence type="ECO:0000256" key="12">
    <source>
        <dbReference type="ARBA" id="ARBA00073291"/>
    </source>
</evidence>
<dbReference type="OrthoDB" id="2155283at2759"/>
<comment type="similarity">
    <text evidence="3">Belongs to the VTS1 family.</text>
</comment>
<dbReference type="GO" id="GO:0000289">
    <property type="term" value="P:nuclear-transcribed mRNA poly(A) tail shortening"/>
    <property type="evidence" value="ECO:0007669"/>
    <property type="project" value="TreeGrafter"/>
</dbReference>
<feature type="compositionally biased region" description="Low complexity" evidence="14">
    <location>
        <begin position="570"/>
        <end position="588"/>
    </location>
</feature>
<feature type="compositionally biased region" description="Basic and acidic residues" evidence="14">
    <location>
        <begin position="319"/>
        <end position="329"/>
    </location>
</feature>
<feature type="compositionally biased region" description="Polar residues" evidence="14">
    <location>
        <begin position="730"/>
        <end position="753"/>
    </location>
</feature>
<dbReference type="CDD" id="cd09556">
    <property type="entry name" value="SAM_VTS1_fungal"/>
    <property type="match status" value="1"/>
</dbReference>
<keyword evidence="6" id="KW-0547">Nucleotide-binding</keyword>
<keyword evidence="8" id="KW-0653">Protein transport</keyword>
<dbReference type="FunFam" id="1.10.150.50:FF:000033">
    <property type="entry name" value="Protein vts1, variant"/>
    <property type="match status" value="1"/>
</dbReference>
<evidence type="ECO:0000256" key="8">
    <source>
        <dbReference type="ARBA" id="ARBA00022927"/>
    </source>
</evidence>
<name>A0A0D6EGR8_SPOSA</name>
<dbReference type="InterPro" id="IPR001660">
    <property type="entry name" value="SAM"/>
</dbReference>
<comment type="function">
    <text evidence="11">RNA-binding protein involved in post-transcriptional regulation through transcript degradation.</text>
</comment>
<keyword evidence="17" id="KW-1185">Reference proteome</keyword>
<evidence type="ECO:0000256" key="4">
    <source>
        <dbReference type="ARBA" id="ARBA00022448"/>
    </source>
</evidence>
<evidence type="ECO:0000256" key="7">
    <source>
        <dbReference type="ARBA" id="ARBA00022884"/>
    </source>
</evidence>
<evidence type="ECO:0000256" key="14">
    <source>
        <dbReference type="SAM" id="MobiDB-lite"/>
    </source>
</evidence>
<feature type="region of interest" description="Disordered" evidence="14">
    <location>
        <begin position="707"/>
        <end position="759"/>
    </location>
</feature>
<keyword evidence="4" id="KW-0813">Transport</keyword>
<gene>
    <name evidence="16" type="primary">SPOSA6832_00637</name>
</gene>
<feature type="compositionally biased region" description="Low complexity" evidence="14">
    <location>
        <begin position="346"/>
        <end position="365"/>
    </location>
</feature>
<dbReference type="GO" id="GO:0005829">
    <property type="term" value="C:cytosol"/>
    <property type="evidence" value="ECO:0007669"/>
    <property type="project" value="UniProtKB-SubCell"/>
</dbReference>
<evidence type="ECO:0000256" key="3">
    <source>
        <dbReference type="ARBA" id="ARBA00007325"/>
    </source>
</evidence>
<dbReference type="GO" id="GO:0003729">
    <property type="term" value="F:mRNA binding"/>
    <property type="evidence" value="ECO:0007669"/>
    <property type="project" value="InterPro"/>
</dbReference>
<feature type="domain" description="SAM" evidence="15">
    <location>
        <begin position="769"/>
        <end position="822"/>
    </location>
</feature>
<dbReference type="SMART" id="SM00454">
    <property type="entry name" value="SAM"/>
    <property type="match status" value="1"/>
</dbReference>
<evidence type="ECO:0000256" key="1">
    <source>
        <dbReference type="ARBA" id="ARBA00004201"/>
    </source>
</evidence>
<dbReference type="Pfam" id="PF25479">
    <property type="entry name" value="Vts1"/>
    <property type="match status" value="1"/>
</dbReference>
<dbReference type="InterPro" id="IPR057327">
    <property type="entry name" value="Vts1_dom"/>
</dbReference>
<evidence type="ECO:0000256" key="9">
    <source>
        <dbReference type="ARBA" id="ARBA00024046"/>
    </source>
</evidence>
<keyword evidence="13" id="KW-0175">Coiled coil</keyword>
<sequence>MATTAHPTTRATTPTGATVPVSSPSPPHARPFSHAHSHSSGLSASAHAGVSGSASARIGSNTDSKFRASVEGGPRWGPGPAQGNAGGAARAVSPGRASTGGAGNLHGLRPNTVTDAALALAIDRWFEDLQHYEATLEEMAAASLDANFKEELSAIEQWFRVLSEAERTAALYSLLQSATQVQMRFFITVLQQMARQDPMQAALLSPANPSQLSLEAQMEAKLASLGLKSPASPAIRQFARQSLGASANASLPTANNDSFLSPNPNLAHTAAEDSIAASTLAAQRAKLKASARTSAPANLLLGASHGASAGEGLKSPLWSKEETLRERSPSPRPKSTGSTGEPHTNGSSHAGQHHSQSAQPPASASFLRSPGLDASFGSEAQLSPLVGGSWASMVNTPLVPMFGKAGETMEPGNYGASPNPNGLGDSLGQRLGNWHDGGATSPNSNGGIVLDDVRKFRRSARISGGALSGMYEEPTAHSNGNNHSSGSSNPNAANSAATAQKRVQDQLQAVQQLKNMQQSAINLGLGSMPSPLNGSNGASGGGSRIGSSGALNSPGLQQVAMAAQQNWRNANAPNVSPSSFSNSQSSSHGGNGVGQHQHDQFAGVGLGTNFQMTNALGSPSAQQQAQQQLANLIALQQQMMQQQQQLQNLAAAGGMNGLGMGMGMGGMMGNLSPAMGGMGMGMLGGQLSPRLGGNGAAGFGGMGLGMGSIGGIPSPRRSPRPHDRSPASFPMTSHRSANGSSSSTQLPAGSGSNPDEPLDFTLLGDTPAWLRSLRLHKYTPNFEGVSWREMVVLGDEDLEKKGVSALGARRKLLKVFETVRAKTGISSPVVDGARTTTSPPTQGTSSQDEKEDDDDKE</sequence>
<feature type="region of interest" description="Disordered" evidence="14">
    <location>
        <begin position="1"/>
        <end position="109"/>
    </location>
</feature>
<dbReference type="GO" id="GO:0000166">
    <property type="term" value="F:nucleotide binding"/>
    <property type="evidence" value="ECO:0007669"/>
    <property type="project" value="UniProtKB-KW"/>
</dbReference>
<feature type="region of interest" description="Disordered" evidence="14">
    <location>
        <begin position="524"/>
        <end position="553"/>
    </location>
</feature>
<feature type="region of interest" description="Disordered" evidence="14">
    <location>
        <begin position="570"/>
        <end position="600"/>
    </location>
</feature>
<feature type="compositionally biased region" description="Low complexity" evidence="14">
    <location>
        <begin position="1"/>
        <end position="22"/>
    </location>
</feature>
<evidence type="ECO:0000256" key="5">
    <source>
        <dbReference type="ARBA" id="ARBA00022490"/>
    </source>
</evidence>
<dbReference type="EMBL" id="CENE01000002">
    <property type="protein sequence ID" value="CEQ39144.1"/>
    <property type="molecule type" value="Genomic_DNA"/>
</dbReference>
<feature type="compositionally biased region" description="Low complexity" evidence="14">
    <location>
        <begin position="78"/>
        <end position="91"/>
    </location>
</feature>
<evidence type="ECO:0000256" key="11">
    <source>
        <dbReference type="ARBA" id="ARBA00054767"/>
    </source>
</evidence>
<evidence type="ECO:0000256" key="13">
    <source>
        <dbReference type="SAM" id="Coils"/>
    </source>
</evidence>
<feature type="region of interest" description="Disordered" evidence="14">
    <location>
        <begin position="310"/>
        <end position="370"/>
    </location>
</feature>
<evidence type="ECO:0000256" key="10">
    <source>
        <dbReference type="ARBA" id="ARBA00024136"/>
    </source>
</evidence>